<dbReference type="Pfam" id="PF05721">
    <property type="entry name" value="PhyH"/>
    <property type="match status" value="1"/>
</dbReference>
<evidence type="ECO:0008006" key="3">
    <source>
        <dbReference type="Google" id="ProtNLM"/>
    </source>
</evidence>
<organism evidence="1 2">
    <name type="scientific">Dendryphion nanum</name>
    <dbReference type="NCBI Taxonomy" id="256645"/>
    <lineage>
        <taxon>Eukaryota</taxon>
        <taxon>Fungi</taxon>
        <taxon>Dikarya</taxon>
        <taxon>Ascomycota</taxon>
        <taxon>Pezizomycotina</taxon>
        <taxon>Dothideomycetes</taxon>
        <taxon>Pleosporomycetidae</taxon>
        <taxon>Pleosporales</taxon>
        <taxon>Torulaceae</taxon>
        <taxon>Dendryphion</taxon>
    </lineage>
</organism>
<dbReference type="PANTHER" id="PTHR37563">
    <property type="entry name" value="PHYTANOYL-COA DIOXYGENASE FAMILY PROTEIN (AFU_ORTHOLOGUE AFUA_2G03330)"/>
    <property type="match status" value="1"/>
</dbReference>
<evidence type="ECO:0000313" key="1">
    <source>
        <dbReference type="EMBL" id="KAH7122340.1"/>
    </source>
</evidence>
<proteinExistence type="predicted"/>
<protein>
    <recommendedName>
        <fullName evidence="3">Phytanoyl-CoA dioxygenase</fullName>
    </recommendedName>
</protein>
<dbReference type="OrthoDB" id="445007at2759"/>
<dbReference type="EMBL" id="JAGMWT010000009">
    <property type="protein sequence ID" value="KAH7122340.1"/>
    <property type="molecule type" value="Genomic_DNA"/>
</dbReference>
<dbReference type="InterPro" id="IPR008775">
    <property type="entry name" value="Phytyl_CoA_dOase-like"/>
</dbReference>
<keyword evidence="2" id="KW-1185">Reference proteome</keyword>
<dbReference type="AlphaFoldDB" id="A0A9P9DKF8"/>
<comment type="caution">
    <text evidence="1">The sequence shown here is derived from an EMBL/GenBank/DDBJ whole genome shotgun (WGS) entry which is preliminary data.</text>
</comment>
<name>A0A9P9DKF8_9PLEO</name>
<accession>A0A9P9DKF8</accession>
<dbReference type="SUPFAM" id="SSF51197">
    <property type="entry name" value="Clavaminate synthase-like"/>
    <property type="match status" value="1"/>
</dbReference>
<gene>
    <name evidence="1" type="ORF">B0J11DRAFT_615780</name>
</gene>
<dbReference type="Gene3D" id="2.60.120.620">
    <property type="entry name" value="q2cbj1_9rhob like domain"/>
    <property type="match status" value="1"/>
</dbReference>
<dbReference type="Proteomes" id="UP000700596">
    <property type="component" value="Unassembled WGS sequence"/>
</dbReference>
<dbReference type="PANTHER" id="PTHR37563:SF2">
    <property type="entry name" value="PHYTANOYL-COA DIOXYGENASE FAMILY PROTEIN (AFU_ORTHOLOGUE AFUA_2G03330)"/>
    <property type="match status" value="1"/>
</dbReference>
<sequence>MSSCTRIKATDYQGAIQALEKDGAVIVTGFTSLEELETVNNDMQRFWEHVDDKQPIDFYPDKVQTCYAVFGRSKTLREKWVLNDGFHKVCQHFLRTESIPYQGEKTEVVVNDPILSTSVSVNILPGAVAQLLHRDDMTWQQHLPDRTAAYTKEHEYSVALLVPGVDFIEANGATRIVLGSHRWPHDKRGKPSDTICAEMKRGEALLILGSVAHGGGANRTQTNRILHSVFVCRAWLRPESNIMPLFPRSEVEQWSPEAQYMGGYRKGALFLGHSDSEDPIKVLPEFTKLRT</sequence>
<dbReference type="InterPro" id="IPR051961">
    <property type="entry name" value="Fungal_Metabolite_Diox"/>
</dbReference>
<reference evidence="1" key="1">
    <citation type="journal article" date="2021" name="Nat. Commun.">
        <title>Genetic determinants of endophytism in the Arabidopsis root mycobiome.</title>
        <authorList>
            <person name="Mesny F."/>
            <person name="Miyauchi S."/>
            <person name="Thiergart T."/>
            <person name="Pickel B."/>
            <person name="Atanasova L."/>
            <person name="Karlsson M."/>
            <person name="Huettel B."/>
            <person name="Barry K.W."/>
            <person name="Haridas S."/>
            <person name="Chen C."/>
            <person name="Bauer D."/>
            <person name="Andreopoulos W."/>
            <person name="Pangilinan J."/>
            <person name="LaButti K."/>
            <person name="Riley R."/>
            <person name="Lipzen A."/>
            <person name="Clum A."/>
            <person name="Drula E."/>
            <person name="Henrissat B."/>
            <person name="Kohler A."/>
            <person name="Grigoriev I.V."/>
            <person name="Martin F.M."/>
            <person name="Hacquard S."/>
        </authorList>
    </citation>
    <scope>NUCLEOTIDE SEQUENCE</scope>
    <source>
        <strain evidence="1">MPI-CAGE-CH-0243</strain>
    </source>
</reference>
<evidence type="ECO:0000313" key="2">
    <source>
        <dbReference type="Proteomes" id="UP000700596"/>
    </source>
</evidence>